<name>A0A4Y2F2F6_ARAVE</name>
<keyword evidence="2" id="KW-1185">Reference proteome</keyword>
<dbReference type="EMBL" id="BGPR01000761">
    <property type="protein sequence ID" value="GBM34496.1"/>
    <property type="molecule type" value="Genomic_DNA"/>
</dbReference>
<reference evidence="1 2" key="1">
    <citation type="journal article" date="2019" name="Sci. Rep.">
        <title>Orb-weaving spider Araneus ventricosus genome elucidates the spidroin gene catalogue.</title>
        <authorList>
            <person name="Kono N."/>
            <person name="Nakamura H."/>
            <person name="Ohtoshi R."/>
            <person name="Moran D.A.P."/>
            <person name="Shinohara A."/>
            <person name="Yoshida Y."/>
            <person name="Fujiwara M."/>
            <person name="Mori M."/>
            <person name="Tomita M."/>
            <person name="Arakawa K."/>
        </authorList>
    </citation>
    <scope>NUCLEOTIDE SEQUENCE [LARGE SCALE GENOMIC DNA]</scope>
</reference>
<protein>
    <submittedName>
        <fullName evidence="1">Uncharacterized protein</fullName>
    </submittedName>
</protein>
<sequence length="127" mass="14414">MSRGRARNLRRQPFSKILHHAKTTTNPGKLNGIATGICMKFWSVDAYTCRELIETVAFMQPNEKYRTQLPVGHTFLWGWIDFSGEKLTCCIVHNLACALATLPTKELIINILMKKTPNSEAISCEFK</sequence>
<evidence type="ECO:0000313" key="2">
    <source>
        <dbReference type="Proteomes" id="UP000499080"/>
    </source>
</evidence>
<dbReference type="Proteomes" id="UP000499080">
    <property type="component" value="Unassembled WGS sequence"/>
</dbReference>
<organism evidence="1 2">
    <name type="scientific">Araneus ventricosus</name>
    <name type="common">Orbweaver spider</name>
    <name type="synonym">Epeira ventricosa</name>
    <dbReference type="NCBI Taxonomy" id="182803"/>
    <lineage>
        <taxon>Eukaryota</taxon>
        <taxon>Metazoa</taxon>
        <taxon>Ecdysozoa</taxon>
        <taxon>Arthropoda</taxon>
        <taxon>Chelicerata</taxon>
        <taxon>Arachnida</taxon>
        <taxon>Araneae</taxon>
        <taxon>Araneomorphae</taxon>
        <taxon>Entelegynae</taxon>
        <taxon>Araneoidea</taxon>
        <taxon>Araneidae</taxon>
        <taxon>Araneus</taxon>
    </lineage>
</organism>
<accession>A0A4Y2F2F6</accession>
<dbReference type="AlphaFoldDB" id="A0A4Y2F2F6"/>
<proteinExistence type="predicted"/>
<gene>
    <name evidence="1" type="ORF">AVEN_106729_1</name>
</gene>
<comment type="caution">
    <text evidence="1">The sequence shown here is derived from an EMBL/GenBank/DDBJ whole genome shotgun (WGS) entry which is preliminary data.</text>
</comment>
<evidence type="ECO:0000313" key="1">
    <source>
        <dbReference type="EMBL" id="GBM34496.1"/>
    </source>
</evidence>